<proteinExistence type="predicted"/>
<feature type="region of interest" description="Disordered" evidence="1">
    <location>
        <begin position="1"/>
        <end position="44"/>
    </location>
</feature>
<sequence>EGACPATPGPRTCGPQDVRESTPQRPPGHPSSHPHGAGLSTAQATRPARGCFTCPQDIAEHPVFCRSPNGTEARAFRAWRPSPQTAAGGIANLPGGLLGEQRQRPSWASEGEQSWAPPWVSLEEVHVPAASLRGYVRPSATATVEEPACVAGWGNHSTVWLLFCFCFCFLFCGVFLICFCFCFFETESYSVTRAGVQWRNLGSLQPLPPGFRQFSCLSLPSSWDYRHPPSHPANFCIFSRDGVSPCWPGWSQTPDLR</sequence>
<dbReference type="AlphaFoldDB" id="A0A8I5TBG2"/>
<evidence type="ECO:0000256" key="1">
    <source>
        <dbReference type="SAM" id="MobiDB-lite"/>
    </source>
</evidence>
<dbReference type="PANTHER" id="PTHR46254:SF6">
    <property type="entry name" value="HIGH MOBILITY GROUP AT-HOOK 2"/>
    <property type="match status" value="1"/>
</dbReference>
<dbReference type="GeneTree" id="ENSGT00940000161627"/>
<evidence type="ECO:0000256" key="2">
    <source>
        <dbReference type="SAM" id="Phobius"/>
    </source>
</evidence>
<dbReference type="Proteomes" id="UP000001595">
    <property type="component" value="Unplaced"/>
</dbReference>
<dbReference type="Ensembl" id="ENSPPYT00000048657.1">
    <property type="protein sequence ID" value="ENSPPYP00000026549.1"/>
    <property type="gene ID" value="ENSPPYG00000039066.1"/>
</dbReference>
<dbReference type="PANTHER" id="PTHR46254">
    <property type="entry name" value="PROTEIN GVQW1-RELATED"/>
    <property type="match status" value="1"/>
</dbReference>
<reference evidence="3" key="1">
    <citation type="submission" date="2025-08" db="UniProtKB">
        <authorList>
            <consortium name="Ensembl"/>
        </authorList>
    </citation>
    <scope>IDENTIFICATION</scope>
</reference>
<evidence type="ECO:0000313" key="3">
    <source>
        <dbReference type="Ensembl" id="ENSPPYP00000026549.1"/>
    </source>
</evidence>
<feature type="compositionally biased region" description="Low complexity" evidence="1">
    <location>
        <begin position="30"/>
        <end position="40"/>
    </location>
</feature>
<feature type="transmembrane region" description="Helical" evidence="2">
    <location>
        <begin position="159"/>
        <end position="184"/>
    </location>
</feature>
<reference evidence="3" key="2">
    <citation type="submission" date="2025-09" db="UniProtKB">
        <authorList>
            <consortium name="Ensembl"/>
        </authorList>
    </citation>
    <scope>IDENTIFICATION</scope>
</reference>
<protein>
    <submittedName>
        <fullName evidence="3">Uncharacterized protein</fullName>
    </submittedName>
</protein>
<accession>A0A8I5TBG2</accession>
<organism evidence="3 4">
    <name type="scientific">Pongo abelii</name>
    <name type="common">Sumatran orangutan</name>
    <name type="synonym">Pongo pygmaeus abelii</name>
    <dbReference type="NCBI Taxonomy" id="9601"/>
    <lineage>
        <taxon>Eukaryota</taxon>
        <taxon>Metazoa</taxon>
        <taxon>Chordata</taxon>
        <taxon>Craniata</taxon>
        <taxon>Vertebrata</taxon>
        <taxon>Euteleostomi</taxon>
        <taxon>Mammalia</taxon>
        <taxon>Eutheria</taxon>
        <taxon>Euarchontoglires</taxon>
        <taxon>Primates</taxon>
        <taxon>Haplorrhini</taxon>
        <taxon>Catarrhini</taxon>
        <taxon>Hominidae</taxon>
        <taxon>Pongo</taxon>
    </lineage>
</organism>
<name>A0A8I5TBG2_PONAB</name>
<keyword evidence="2" id="KW-1133">Transmembrane helix</keyword>
<keyword evidence="2" id="KW-0812">Transmembrane</keyword>
<keyword evidence="4" id="KW-1185">Reference proteome</keyword>
<keyword evidence="2" id="KW-0472">Membrane</keyword>
<evidence type="ECO:0000313" key="4">
    <source>
        <dbReference type="Proteomes" id="UP000001595"/>
    </source>
</evidence>